<dbReference type="RefSeq" id="WP_157926558.1">
    <property type="nucleotide sequence ID" value="NZ_LT841358.1"/>
</dbReference>
<keyword evidence="1" id="KW-0472">Membrane</keyword>
<name>A0A2H1FCC8_9ARCH</name>
<dbReference type="EMBL" id="LT841358">
    <property type="protein sequence ID" value="SMH70411.1"/>
    <property type="molecule type" value="Genomic_DNA"/>
</dbReference>
<accession>A0A2H1FCC8</accession>
<evidence type="ECO:0000256" key="1">
    <source>
        <dbReference type="SAM" id="Phobius"/>
    </source>
</evidence>
<dbReference type="Proteomes" id="UP000230607">
    <property type="component" value="Chromosome 1"/>
</dbReference>
<feature type="transmembrane region" description="Helical" evidence="1">
    <location>
        <begin position="25"/>
        <end position="43"/>
    </location>
</feature>
<proteinExistence type="predicted"/>
<organism evidence="2 3">
    <name type="scientific">Candidatus Nitrosotalea okcheonensis</name>
    <dbReference type="NCBI Taxonomy" id="1903276"/>
    <lineage>
        <taxon>Archaea</taxon>
        <taxon>Nitrososphaerota</taxon>
        <taxon>Nitrososphaeria</taxon>
        <taxon>Nitrosotaleales</taxon>
        <taxon>Nitrosotaleaceae</taxon>
        <taxon>Nitrosotalea</taxon>
    </lineage>
</organism>
<keyword evidence="3" id="KW-1185">Reference proteome</keyword>
<reference evidence="3" key="1">
    <citation type="submission" date="2017-03" db="EMBL/GenBank/DDBJ databases">
        <authorList>
            <person name="Herbold C."/>
        </authorList>
    </citation>
    <scope>NUCLEOTIDE SEQUENCE [LARGE SCALE GENOMIC DNA]</scope>
</reference>
<sequence>MTKIKKDNDRSKEIKAKPSSGRNKFIALGILVGIIAVVAYVTYRSDNTVDTNFASIDGIPCETQEYTTFHIHAHMDIFVNGQHIQIPAQIGLENTCLYWLHTHTPDGIVHIESPKKRDFTIGQFVDVWKSTRSGYPTTTNSPEIFVNGNLASTNLNNTKMNAHDEIVLVYGEVPQNMPTFYQFPEGD</sequence>
<keyword evidence="1" id="KW-0812">Transmembrane</keyword>
<dbReference type="OrthoDB" id="11685at2157"/>
<protein>
    <submittedName>
        <fullName evidence="2">Uncharacterized protein</fullName>
    </submittedName>
</protein>
<evidence type="ECO:0000313" key="3">
    <source>
        <dbReference type="Proteomes" id="UP000230607"/>
    </source>
</evidence>
<dbReference type="AlphaFoldDB" id="A0A2H1FCC8"/>
<gene>
    <name evidence="2" type="ORF">NCS_10218</name>
</gene>
<keyword evidence="1" id="KW-1133">Transmembrane helix</keyword>
<evidence type="ECO:0000313" key="2">
    <source>
        <dbReference type="EMBL" id="SMH70411.1"/>
    </source>
</evidence>